<dbReference type="PANTHER" id="PTHR11986:SF79">
    <property type="entry name" value="ACETYLORNITHINE AMINOTRANSFERASE, MITOCHONDRIAL"/>
    <property type="match status" value="1"/>
</dbReference>
<proteinExistence type="inferred from homology"/>
<dbReference type="EMBL" id="QQNA01000073">
    <property type="protein sequence ID" value="RDG38087.1"/>
    <property type="molecule type" value="Genomic_DNA"/>
</dbReference>
<name>A0A370B8F3_9ACTN</name>
<gene>
    <name evidence="6" type="ORF">DVH02_10985</name>
</gene>
<dbReference type="InterPro" id="IPR049704">
    <property type="entry name" value="Aminotrans_3_PPA_site"/>
</dbReference>
<keyword evidence="3 6" id="KW-0808">Transferase</keyword>
<evidence type="ECO:0000313" key="6">
    <source>
        <dbReference type="EMBL" id="RDG38087.1"/>
    </source>
</evidence>
<keyword evidence="2 6" id="KW-0032">Aminotransferase</keyword>
<dbReference type="InterPro" id="IPR005814">
    <property type="entry name" value="Aminotrans_3"/>
</dbReference>
<dbReference type="Gene3D" id="3.40.640.10">
    <property type="entry name" value="Type I PLP-dependent aspartate aminotransferase-like (Major domain)"/>
    <property type="match status" value="1"/>
</dbReference>
<dbReference type="CDD" id="cd00610">
    <property type="entry name" value="OAT_like"/>
    <property type="match status" value="1"/>
</dbReference>
<dbReference type="OrthoDB" id="9801052at2"/>
<dbReference type="InterPro" id="IPR015422">
    <property type="entry name" value="PyrdxlP-dep_Trfase_small"/>
</dbReference>
<keyword evidence="4 5" id="KW-0663">Pyridoxal phosphate</keyword>
<evidence type="ECO:0000256" key="4">
    <source>
        <dbReference type="ARBA" id="ARBA00022898"/>
    </source>
</evidence>
<dbReference type="GO" id="GO:0030170">
    <property type="term" value="F:pyridoxal phosphate binding"/>
    <property type="evidence" value="ECO:0007669"/>
    <property type="project" value="InterPro"/>
</dbReference>
<comment type="caution">
    <text evidence="6">The sequence shown here is derived from an EMBL/GenBank/DDBJ whole genome shotgun (WGS) entry which is preliminary data.</text>
</comment>
<evidence type="ECO:0000256" key="1">
    <source>
        <dbReference type="ARBA" id="ARBA00001933"/>
    </source>
</evidence>
<dbReference type="GO" id="GO:0042802">
    <property type="term" value="F:identical protein binding"/>
    <property type="evidence" value="ECO:0007669"/>
    <property type="project" value="TreeGrafter"/>
</dbReference>
<evidence type="ECO:0000313" key="7">
    <source>
        <dbReference type="Proteomes" id="UP000253741"/>
    </source>
</evidence>
<dbReference type="FunFam" id="3.40.640.10:FF:000004">
    <property type="entry name" value="Acetylornithine aminotransferase"/>
    <property type="match status" value="1"/>
</dbReference>
<sequence>MNTTAPSEAPSEHELLDAYRAHLSRGRASLGEMFGGFWESTSHSASVHTSDGQRFVNCAGYGVFILGGTHPHVTEAVVAQVRANPLATRLLLEPVSAAAAKTLVDVCPPGLTKVHFVGSGTEATETAIKMARANGRRRLITTVNGYHGKTLGSLSVTARSVYQDSFQPLLPDVTSVPFGDIEAMEAALRDGPPACVIVEPVQGEGGVVLPPDGYLAALGRLRTEYGAFLVIDEILTGLGRLGRWWGHDPETVSPDVMLVGKGLSGGVVPVAAAVATPEAYAPFDKDPFLHTSTFSAAPIAVAAAKAAIEAIVMEDAVAKAAKIGADLKQRIGEAVAQHCPHLVADVRGEGLLIGVEMRDPGLAGELVLELIDKRVLVNHSMNNSLVLRLTPPATISPDELDQVVAAFDHALSVLAGRFPASR</sequence>
<dbReference type="AlphaFoldDB" id="A0A370B8F3"/>
<protein>
    <submittedName>
        <fullName evidence="6">Aspartate aminotransferase family protein</fullName>
    </submittedName>
</protein>
<comment type="cofactor">
    <cofactor evidence="1">
        <name>pyridoxal 5'-phosphate</name>
        <dbReference type="ChEBI" id="CHEBI:597326"/>
    </cofactor>
</comment>
<reference evidence="6 7" key="1">
    <citation type="submission" date="2018-07" db="EMBL/GenBank/DDBJ databases">
        <title>Streptomyces species from bats.</title>
        <authorList>
            <person name="Dunlap C."/>
        </authorList>
    </citation>
    <scope>NUCLEOTIDE SEQUENCE [LARGE SCALE GENOMIC DNA]</scope>
    <source>
        <strain evidence="6 7">AC230</strain>
    </source>
</reference>
<dbReference type="Proteomes" id="UP000253741">
    <property type="component" value="Unassembled WGS sequence"/>
</dbReference>
<dbReference type="PANTHER" id="PTHR11986">
    <property type="entry name" value="AMINOTRANSFERASE CLASS III"/>
    <property type="match status" value="1"/>
</dbReference>
<dbReference type="RefSeq" id="WP_114623595.1">
    <property type="nucleotide sequence ID" value="NZ_QQNA01000073.1"/>
</dbReference>
<accession>A0A370B8F3</accession>
<keyword evidence="7" id="KW-1185">Reference proteome</keyword>
<dbReference type="InterPro" id="IPR050103">
    <property type="entry name" value="Class-III_PLP-dep_AT"/>
</dbReference>
<comment type="similarity">
    <text evidence="5">Belongs to the class-III pyridoxal-phosphate-dependent aminotransferase family.</text>
</comment>
<evidence type="ECO:0000256" key="3">
    <source>
        <dbReference type="ARBA" id="ARBA00022679"/>
    </source>
</evidence>
<dbReference type="SUPFAM" id="SSF53383">
    <property type="entry name" value="PLP-dependent transferases"/>
    <property type="match status" value="1"/>
</dbReference>
<dbReference type="Pfam" id="PF00202">
    <property type="entry name" value="Aminotran_3"/>
    <property type="match status" value="1"/>
</dbReference>
<organism evidence="6 7">
    <name type="scientific">Streptomyces corynorhini</name>
    <dbReference type="NCBI Taxonomy" id="2282652"/>
    <lineage>
        <taxon>Bacteria</taxon>
        <taxon>Bacillati</taxon>
        <taxon>Actinomycetota</taxon>
        <taxon>Actinomycetes</taxon>
        <taxon>Kitasatosporales</taxon>
        <taxon>Streptomycetaceae</taxon>
        <taxon>Streptomyces</taxon>
    </lineage>
</organism>
<dbReference type="PROSITE" id="PS00600">
    <property type="entry name" value="AA_TRANSFER_CLASS_3"/>
    <property type="match status" value="1"/>
</dbReference>
<evidence type="ECO:0000256" key="2">
    <source>
        <dbReference type="ARBA" id="ARBA00022576"/>
    </source>
</evidence>
<dbReference type="GO" id="GO:0008483">
    <property type="term" value="F:transaminase activity"/>
    <property type="evidence" value="ECO:0007669"/>
    <property type="project" value="UniProtKB-KW"/>
</dbReference>
<dbReference type="Gene3D" id="3.90.1150.10">
    <property type="entry name" value="Aspartate Aminotransferase, domain 1"/>
    <property type="match status" value="1"/>
</dbReference>
<dbReference type="InterPro" id="IPR015424">
    <property type="entry name" value="PyrdxlP-dep_Trfase"/>
</dbReference>
<evidence type="ECO:0000256" key="5">
    <source>
        <dbReference type="RuleBase" id="RU003560"/>
    </source>
</evidence>
<dbReference type="InterPro" id="IPR015421">
    <property type="entry name" value="PyrdxlP-dep_Trfase_major"/>
</dbReference>